<dbReference type="Proteomes" id="UP001597135">
    <property type="component" value="Unassembled WGS sequence"/>
</dbReference>
<comment type="subcellular location">
    <subcellularLocation>
        <location evidence="1">Secreted</location>
    </subcellularLocation>
</comment>
<protein>
    <submittedName>
        <fullName evidence="4">Calcium-binding protein</fullName>
    </submittedName>
</protein>
<evidence type="ECO:0000256" key="1">
    <source>
        <dbReference type="ARBA" id="ARBA00004613"/>
    </source>
</evidence>
<sequence>MPTIPMELLIAAFAMLPFGAAMDFFDFNSSDDDDTGDEIDEPVEVVEPDAESPLSLLGTDGDDELYGLGGDDTLDAGAGADRLDGDAGDDLLNGRDGNDTLIGGTGSDLLTGGAGNDLVNGGTDDGSPDSDYDRLYGSDGDDTLIVGDSDVASGGAGADEFEVYGDVWIDDFDPDADLLVFTAPPGETLEVESQTVANNTLVIALNDGSQITLSNLTNPLEAGSFRFEEEEIV</sequence>
<evidence type="ECO:0000256" key="2">
    <source>
        <dbReference type="ARBA" id="ARBA00022525"/>
    </source>
</evidence>
<keyword evidence="2" id="KW-0964">Secreted</keyword>
<dbReference type="PANTHER" id="PTHR38340">
    <property type="entry name" value="S-LAYER PROTEIN"/>
    <property type="match status" value="1"/>
</dbReference>
<feature type="region of interest" description="Disordered" evidence="3">
    <location>
        <begin position="112"/>
        <end position="131"/>
    </location>
</feature>
<comment type="caution">
    <text evidence="4">The sequence shown here is derived from an EMBL/GenBank/DDBJ whole genome shotgun (WGS) entry which is preliminary data.</text>
</comment>
<dbReference type="PROSITE" id="PS00330">
    <property type="entry name" value="HEMOLYSIN_CALCIUM"/>
    <property type="match status" value="1"/>
</dbReference>
<organism evidence="4 5">
    <name type="scientific">Litorisediminicola beolgyonensis</name>
    <dbReference type="NCBI Taxonomy" id="1173614"/>
    <lineage>
        <taxon>Bacteria</taxon>
        <taxon>Pseudomonadati</taxon>
        <taxon>Pseudomonadota</taxon>
        <taxon>Alphaproteobacteria</taxon>
        <taxon>Rhodobacterales</taxon>
        <taxon>Paracoccaceae</taxon>
        <taxon>Litorisediminicola</taxon>
    </lineage>
</organism>
<dbReference type="PANTHER" id="PTHR38340:SF1">
    <property type="entry name" value="S-LAYER PROTEIN"/>
    <property type="match status" value="1"/>
</dbReference>
<name>A0ABW3ZEP4_9RHOB</name>
<dbReference type="Gene3D" id="2.150.10.10">
    <property type="entry name" value="Serralysin-like metalloprotease, C-terminal"/>
    <property type="match status" value="2"/>
</dbReference>
<evidence type="ECO:0000313" key="5">
    <source>
        <dbReference type="Proteomes" id="UP001597135"/>
    </source>
</evidence>
<dbReference type="PRINTS" id="PR00313">
    <property type="entry name" value="CABNDNGRPT"/>
</dbReference>
<evidence type="ECO:0000256" key="3">
    <source>
        <dbReference type="SAM" id="MobiDB-lite"/>
    </source>
</evidence>
<dbReference type="RefSeq" id="WP_386801482.1">
    <property type="nucleotide sequence ID" value="NZ_JBHTMU010000004.1"/>
</dbReference>
<gene>
    <name evidence="4" type="ORF">ACFQ4E_03240</name>
</gene>
<dbReference type="InterPro" id="IPR050557">
    <property type="entry name" value="RTX_toxin/Mannuronan_C5-epim"/>
</dbReference>
<dbReference type="InterPro" id="IPR011049">
    <property type="entry name" value="Serralysin-like_metalloprot_C"/>
</dbReference>
<dbReference type="SUPFAM" id="SSF51120">
    <property type="entry name" value="beta-Roll"/>
    <property type="match status" value="2"/>
</dbReference>
<keyword evidence="5" id="KW-1185">Reference proteome</keyword>
<dbReference type="InterPro" id="IPR001343">
    <property type="entry name" value="Hemolysn_Ca-bd"/>
</dbReference>
<evidence type="ECO:0000313" key="4">
    <source>
        <dbReference type="EMBL" id="MFD1341424.1"/>
    </source>
</evidence>
<dbReference type="EMBL" id="JBHTMU010000004">
    <property type="protein sequence ID" value="MFD1341424.1"/>
    <property type="molecule type" value="Genomic_DNA"/>
</dbReference>
<accession>A0ABW3ZEP4</accession>
<reference evidence="5" key="1">
    <citation type="journal article" date="2019" name="Int. J. Syst. Evol. Microbiol.">
        <title>The Global Catalogue of Microorganisms (GCM) 10K type strain sequencing project: providing services to taxonomists for standard genome sequencing and annotation.</title>
        <authorList>
            <consortium name="The Broad Institute Genomics Platform"/>
            <consortium name="The Broad Institute Genome Sequencing Center for Infectious Disease"/>
            <person name="Wu L."/>
            <person name="Ma J."/>
        </authorList>
    </citation>
    <scope>NUCLEOTIDE SEQUENCE [LARGE SCALE GENOMIC DNA]</scope>
    <source>
        <strain evidence="5">CCUG 62953</strain>
    </source>
</reference>
<dbReference type="InterPro" id="IPR018511">
    <property type="entry name" value="Hemolysin-typ_Ca-bd_CS"/>
</dbReference>
<proteinExistence type="predicted"/>
<dbReference type="Pfam" id="PF00353">
    <property type="entry name" value="HemolysinCabind"/>
    <property type="match status" value="3"/>
</dbReference>